<dbReference type="RefSeq" id="WP_157751976.1">
    <property type="nucleotide sequence ID" value="NZ_BOMJ01000072.1"/>
</dbReference>
<evidence type="ECO:0000256" key="2">
    <source>
        <dbReference type="SAM" id="SignalP"/>
    </source>
</evidence>
<feature type="domain" description="GH16" evidence="3">
    <location>
        <begin position="126"/>
        <end position="156"/>
    </location>
</feature>
<dbReference type="InterPro" id="IPR000757">
    <property type="entry name" value="Beta-glucanase-like"/>
</dbReference>
<evidence type="ECO:0000256" key="1">
    <source>
        <dbReference type="ARBA" id="ARBA00022801"/>
    </source>
</evidence>
<dbReference type="GO" id="GO:0004553">
    <property type="term" value="F:hydrolase activity, hydrolyzing O-glycosyl compounds"/>
    <property type="evidence" value="ECO:0007669"/>
    <property type="project" value="InterPro"/>
</dbReference>
<protein>
    <submittedName>
        <fullName evidence="5">Glycosyl hydrolases family 16</fullName>
    </submittedName>
</protein>
<feature type="signal peptide" evidence="2">
    <location>
        <begin position="1"/>
        <end position="23"/>
    </location>
</feature>
<feature type="domain" description="Chitin-binding type-3" evidence="4">
    <location>
        <begin position="195"/>
        <end position="236"/>
    </location>
</feature>
<dbReference type="Pfam" id="PF00722">
    <property type="entry name" value="Glyco_hydro_16"/>
    <property type="match status" value="1"/>
</dbReference>
<gene>
    <name evidence="5" type="ORF">SAMN04489716_7772</name>
</gene>
<organism evidence="5 6">
    <name type="scientific">Actinoplanes derwentensis</name>
    <dbReference type="NCBI Taxonomy" id="113562"/>
    <lineage>
        <taxon>Bacteria</taxon>
        <taxon>Bacillati</taxon>
        <taxon>Actinomycetota</taxon>
        <taxon>Actinomycetes</taxon>
        <taxon>Micromonosporales</taxon>
        <taxon>Micromonosporaceae</taxon>
        <taxon>Actinoplanes</taxon>
    </lineage>
</organism>
<proteinExistence type="predicted"/>
<keyword evidence="6" id="KW-1185">Reference proteome</keyword>
<evidence type="ECO:0000259" key="3">
    <source>
        <dbReference type="Pfam" id="PF00722"/>
    </source>
</evidence>
<dbReference type="InterPro" id="IPR013320">
    <property type="entry name" value="ConA-like_dom_sf"/>
</dbReference>
<sequence>MNWGRAVAAIVTTTLAVTVTCGAAASATTVDRVVLDDDFAGERGTAPATAVWSEAKAWQDGSGRLVLGSMLRTRKTFGQAYGRVEARVLMNRAGEPWRAIGMVDGDGRSLAGTVDVLDASPVGGGDFHTYTIDWNPTTITWMIDGRPVQRFTPAAKVPYSVALGLGTGDRRSSGMLVDRVTVTVRVTVAPDSAPAWRAFTAYTPGQFVEYDDVIYQVRERHTSLPGWQPTLVPELFKKF</sequence>
<dbReference type="InterPro" id="IPR036573">
    <property type="entry name" value="CBM_sf_5/12"/>
</dbReference>
<dbReference type="Gene3D" id="2.10.10.20">
    <property type="entry name" value="Carbohydrate-binding module superfamily 5/12"/>
    <property type="match status" value="1"/>
</dbReference>
<name>A0A1H2D2V4_9ACTN</name>
<dbReference type="Proteomes" id="UP000198688">
    <property type="component" value="Chromosome I"/>
</dbReference>
<dbReference type="STRING" id="113562.SAMN04489716_7772"/>
<dbReference type="GO" id="GO:0005576">
    <property type="term" value="C:extracellular region"/>
    <property type="evidence" value="ECO:0007669"/>
    <property type="project" value="InterPro"/>
</dbReference>
<dbReference type="EMBL" id="LT629758">
    <property type="protein sequence ID" value="SDT76914.1"/>
    <property type="molecule type" value="Genomic_DNA"/>
</dbReference>
<evidence type="ECO:0000313" key="6">
    <source>
        <dbReference type="Proteomes" id="UP000198688"/>
    </source>
</evidence>
<dbReference type="SUPFAM" id="SSF49899">
    <property type="entry name" value="Concanavalin A-like lectins/glucanases"/>
    <property type="match status" value="1"/>
</dbReference>
<dbReference type="AlphaFoldDB" id="A0A1H2D2V4"/>
<dbReference type="Pfam" id="PF02839">
    <property type="entry name" value="CBM_5_12"/>
    <property type="match status" value="1"/>
</dbReference>
<dbReference type="SUPFAM" id="SSF51055">
    <property type="entry name" value="Carbohydrate binding domain"/>
    <property type="match status" value="1"/>
</dbReference>
<dbReference type="OrthoDB" id="3289524at2"/>
<accession>A0A1H2D2V4</accession>
<keyword evidence="1 5" id="KW-0378">Hydrolase</keyword>
<evidence type="ECO:0000313" key="5">
    <source>
        <dbReference type="EMBL" id="SDT76914.1"/>
    </source>
</evidence>
<dbReference type="Gene3D" id="2.60.120.200">
    <property type="match status" value="1"/>
</dbReference>
<dbReference type="CDD" id="cd12214">
    <property type="entry name" value="ChiA1_BD"/>
    <property type="match status" value="1"/>
</dbReference>
<reference evidence="5 6" key="1">
    <citation type="submission" date="2016-10" db="EMBL/GenBank/DDBJ databases">
        <authorList>
            <person name="de Groot N.N."/>
        </authorList>
    </citation>
    <scope>NUCLEOTIDE SEQUENCE [LARGE SCALE GENOMIC DNA]</scope>
    <source>
        <strain evidence="5 6">DSM 43941</strain>
    </source>
</reference>
<evidence type="ECO:0000259" key="4">
    <source>
        <dbReference type="Pfam" id="PF02839"/>
    </source>
</evidence>
<dbReference type="GO" id="GO:0005975">
    <property type="term" value="P:carbohydrate metabolic process"/>
    <property type="evidence" value="ECO:0007669"/>
    <property type="project" value="InterPro"/>
</dbReference>
<feature type="chain" id="PRO_5039473623" evidence="2">
    <location>
        <begin position="24"/>
        <end position="239"/>
    </location>
</feature>
<keyword evidence="2" id="KW-0732">Signal</keyword>
<dbReference type="GO" id="GO:0030246">
    <property type="term" value="F:carbohydrate binding"/>
    <property type="evidence" value="ECO:0007669"/>
    <property type="project" value="InterPro"/>
</dbReference>
<dbReference type="InterPro" id="IPR003610">
    <property type="entry name" value="CBM5/12"/>
</dbReference>